<name>A0A0F9IR98_9ZZZZ</name>
<dbReference type="EMBL" id="LAZR01011784">
    <property type="protein sequence ID" value="KKM59869.1"/>
    <property type="molecule type" value="Genomic_DNA"/>
</dbReference>
<gene>
    <name evidence="1" type="ORF">LCGC14_1547540</name>
</gene>
<organism evidence="1">
    <name type="scientific">marine sediment metagenome</name>
    <dbReference type="NCBI Taxonomy" id="412755"/>
    <lineage>
        <taxon>unclassified sequences</taxon>
        <taxon>metagenomes</taxon>
        <taxon>ecological metagenomes</taxon>
    </lineage>
</organism>
<evidence type="ECO:0000313" key="1">
    <source>
        <dbReference type="EMBL" id="KKM59869.1"/>
    </source>
</evidence>
<protein>
    <submittedName>
        <fullName evidence="1">Uncharacterized protein</fullName>
    </submittedName>
</protein>
<proteinExistence type="predicted"/>
<comment type="caution">
    <text evidence="1">The sequence shown here is derived from an EMBL/GenBank/DDBJ whole genome shotgun (WGS) entry which is preliminary data.</text>
</comment>
<reference evidence="1" key="1">
    <citation type="journal article" date="2015" name="Nature">
        <title>Complex archaea that bridge the gap between prokaryotes and eukaryotes.</title>
        <authorList>
            <person name="Spang A."/>
            <person name="Saw J.H."/>
            <person name="Jorgensen S.L."/>
            <person name="Zaremba-Niedzwiedzka K."/>
            <person name="Martijn J."/>
            <person name="Lind A.E."/>
            <person name="van Eijk R."/>
            <person name="Schleper C."/>
            <person name="Guy L."/>
            <person name="Ettema T.J."/>
        </authorList>
    </citation>
    <scope>NUCLEOTIDE SEQUENCE</scope>
</reference>
<sequence>MPTVKYEGKDIPVAPAQLILDSGLNVFALEMLVESLTKVPDVVPTAFAFEHRGTRIIVDRAPVC</sequence>
<accession>A0A0F9IR98</accession>
<dbReference type="AlphaFoldDB" id="A0A0F9IR98"/>